<evidence type="ECO:0008006" key="3">
    <source>
        <dbReference type="Google" id="ProtNLM"/>
    </source>
</evidence>
<keyword evidence="2" id="KW-1185">Reference proteome</keyword>
<dbReference type="PATRIC" id="fig|92835.4.peg.93"/>
<dbReference type="GO" id="GO:0003676">
    <property type="term" value="F:nucleic acid binding"/>
    <property type="evidence" value="ECO:0007669"/>
    <property type="project" value="InterPro"/>
</dbReference>
<protein>
    <recommendedName>
        <fullName evidence="3">DUF91 domain-containing protein</fullName>
    </recommendedName>
</protein>
<dbReference type="InterPro" id="IPR011856">
    <property type="entry name" value="tRNA_endonuc-like_dom_sf"/>
</dbReference>
<evidence type="ECO:0000313" key="1">
    <source>
        <dbReference type="EMBL" id="KJL45755.1"/>
    </source>
</evidence>
<dbReference type="Gene3D" id="3.40.1350.10">
    <property type="match status" value="1"/>
</dbReference>
<dbReference type="EMBL" id="JYIZ01000015">
    <property type="protein sequence ID" value="KJL45755.1"/>
    <property type="molecule type" value="Genomic_DNA"/>
</dbReference>
<evidence type="ECO:0000313" key="2">
    <source>
        <dbReference type="Proteomes" id="UP000033956"/>
    </source>
</evidence>
<organism evidence="1 2">
    <name type="scientific">Microbacterium terrae</name>
    <dbReference type="NCBI Taxonomy" id="69369"/>
    <lineage>
        <taxon>Bacteria</taxon>
        <taxon>Bacillati</taxon>
        <taxon>Actinomycetota</taxon>
        <taxon>Actinomycetes</taxon>
        <taxon>Micrococcales</taxon>
        <taxon>Microbacteriaceae</taxon>
        <taxon>Microbacterium</taxon>
    </lineage>
</organism>
<dbReference type="RefSeq" id="WP_157003902.1">
    <property type="nucleotide sequence ID" value="NZ_BAAAUP010000004.1"/>
</dbReference>
<name>A0A0M2HGG4_9MICO</name>
<gene>
    <name evidence="1" type="ORF">RS81_00086</name>
</gene>
<proteinExistence type="predicted"/>
<dbReference type="STRING" id="92835.RS81_00086"/>
<reference evidence="1 2" key="1">
    <citation type="submission" date="2015-02" db="EMBL/GenBank/DDBJ databases">
        <title>Draft genome sequences of ten Microbacterium spp. with emphasis on heavy metal contaminated environments.</title>
        <authorList>
            <person name="Corretto E."/>
        </authorList>
    </citation>
    <scope>NUCLEOTIDE SEQUENCE [LARGE SCALE GENOMIC DNA]</scope>
    <source>
        <strain evidence="1 2">DSM 12510</strain>
    </source>
</reference>
<accession>A0A0M2HGG4</accession>
<dbReference type="OrthoDB" id="506280at2"/>
<sequence length="374" mass="40924">MPRRVLVERDGSTFDLVEVPAPNEHHLQEIMKAQPQLLPADDLGFDDDLLVVGRETSLASGYIDLLCIASTGDVVLIEFKTGPQNPDFRHALAQLIDYGSDLWRLSVEEFDRGVVQRYLSSGRAEASRRGDVSLADAIASSGWTLDEEQTESLYGRLGEVLMTGDIHYVVAAQRFTPAMQTSLDYLNSTMRFGRFYLVEIVQMKGAELVAHAAQVVSAPPKRTSSSAGTPSGQADEAAFLSAIADERYRDAMRDLLASCISLGIEVKWRSQGASLRIVVPDRRQPLSIGWVLPESSHWQGARFATFGVDPTSLAKTPSVEAIISRYVARLGTLVGARAVPAKLEAFIFDPSTLPRVHQELAEVLGSLVQELNAQ</sequence>
<comment type="caution">
    <text evidence="1">The sequence shown here is derived from an EMBL/GenBank/DDBJ whole genome shotgun (WGS) entry which is preliminary data.</text>
</comment>
<dbReference type="AlphaFoldDB" id="A0A0M2HGG4"/>
<dbReference type="Proteomes" id="UP000033956">
    <property type="component" value="Unassembled WGS sequence"/>
</dbReference>